<keyword evidence="2" id="KW-0560">Oxidoreductase</keyword>
<dbReference type="EMBL" id="JADQDF010000001">
    <property type="protein sequence ID" value="MBW0126330.1"/>
    <property type="molecule type" value="Genomic_DNA"/>
</dbReference>
<dbReference type="NCBIfam" id="NF005559">
    <property type="entry name" value="PRK07231.1"/>
    <property type="match status" value="1"/>
</dbReference>
<evidence type="ECO:0000256" key="2">
    <source>
        <dbReference type="ARBA" id="ARBA00023002"/>
    </source>
</evidence>
<keyword evidence="8" id="KW-1185">Reference proteome</keyword>
<feature type="region of interest" description="Disordered" evidence="6">
    <location>
        <begin position="1"/>
        <end position="79"/>
    </location>
</feature>
<organism evidence="7 8">
    <name type="scientific">Pseudonocardia oceani</name>
    <dbReference type="NCBI Taxonomy" id="2792013"/>
    <lineage>
        <taxon>Bacteria</taxon>
        <taxon>Bacillati</taxon>
        <taxon>Actinomycetota</taxon>
        <taxon>Actinomycetes</taxon>
        <taxon>Pseudonocardiales</taxon>
        <taxon>Pseudonocardiaceae</taxon>
        <taxon>Pseudonocardia</taxon>
    </lineage>
</organism>
<reference evidence="7 8" key="1">
    <citation type="submission" date="2020-11" db="EMBL/GenBank/DDBJ databases">
        <title>Pseudonocardia abyssalis sp. nov. and Pseudonocardia oceani sp. nov., description and phylogenomic analysis of two novel actinomycetes isolated from the deep Southern Ocean.</title>
        <authorList>
            <person name="Parra J."/>
        </authorList>
    </citation>
    <scope>NUCLEOTIDE SEQUENCE [LARGE SCALE GENOMIC DNA]</scope>
    <source>
        <strain evidence="8">KRD185</strain>
    </source>
</reference>
<evidence type="ECO:0000313" key="8">
    <source>
        <dbReference type="Proteomes" id="UP000694300"/>
    </source>
</evidence>
<evidence type="ECO:0000313" key="7">
    <source>
        <dbReference type="EMBL" id="MBW0126330.1"/>
    </source>
</evidence>
<comment type="similarity">
    <text evidence="1">Belongs to the short-chain dehydrogenases/reductases (SDR) family.</text>
</comment>
<keyword evidence="4" id="KW-0443">Lipid metabolism</keyword>
<keyword evidence="5" id="KW-0753">Steroid metabolism</keyword>
<name>A0ABS6U262_9PSEU</name>
<feature type="compositionally biased region" description="Low complexity" evidence="6">
    <location>
        <begin position="49"/>
        <end position="62"/>
    </location>
</feature>
<evidence type="ECO:0000256" key="3">
    <source>
        <dbReference type="ARBA" id="ARBA00023027"/>
    </source>
</evidence>
<accession>A0ABS6U262</accession>
<evidence type="ECO:0000256" key="6">
    <source>
        <dbReference type="SAM" id="MobiDB-lite"/>
    </source>
</evidence>
<sequence>MPRPAPRPATGSSACSRNRSARPRWTSRSGPTCATRCGRRSCARSRPPTRTSASGRGSSTWRPRSRRPRRQPCEQHLCRADRRRDALRARRAAPVVVGEDPEVPAAGRVRPALRGRPRCGRAGVVGGDPVSRLAGKVAVVTGGASGLGLATVLRFCAEGARVVAVDLNAESGKAMLSGAAAAGVGDAVRFVAADVADEDDVAAAVGTAVAEFGRLDVMFNNAGVGGAFGPVTDIEVEDWDYTFAVLVRGVFLGTKHAARVMIDQGAGGSIINTASVAGLSGGAGPQAYSSAKAAVINLSRSTAVELAEHRVRVNAICPGVILTPLLHQGREQQMRELLPTVQPWPDHGRPEHIAGAALFLASADSEFVTGQAISVDGGLTAVGPDLGNRLQTRPGDAGLVGVNRGQTGVRSQIRRRVGDPGPR</sequence>
<dbReference type="InterPro" id="IPR002347">
    <property type="entry name" value="SDR_fam"/>
</dbReference>
<keyword evidence="3" id="KW-0520">NAD</keyword>
<dbReference type="PANTHER" id="PTHR43180:SF28">
    <property type="entry name" value="NAD(P)-BINDING ROSSMANN-FOLD SUPERFAMILY PROTEIN"/>
    <property type="match status" value="1"/>
</dbReference>
<gene>
    <name evidence="7" type="ORF">I4I82_01290</name>
</gene>
<comment type="caution">
    <text evidence="7">The sequence shown here is derived from an EMBL/GenBank/DDBJ whole genome shotgun (WGS) entry which is preliminary data.</text>
</comment>
<protein>
    <submittedName>
        <fullName evidence="7">SDR family oxidoreductase</fullName>
    </submittedName>
</protein>
<dbReference type="Pfam" id="PF13561">
    <property type="entry name" value="adh_short_C2"/>
    <property type="match status" value="1"/>
</dbReference>
<dbReference type="PANTHER" id="PTHR43180">
    <property type="entry name" value="3-OXOACYL-(ACYL-CARRIER-PROTEIN) REDUCTASE (AFU_ORTHOLOGUE AFUA_6G11210)"/>
    <property type="match status" value="1"/>
</dbReference>
<dbReference type="CDD" id="cd05233">
    <property type="entry name" value="SDR_c"/>
    <property type="match status" value="1"/>
</dbReference>
<evidence type="ECO:0000256" key="4">
    <source>
        <dbReference type="ARBA" id="ARBA00023098"/>
    </source>
</evidence>
<evidence type="ECO:0000256" key="5">
    <source>
        <dbReference type="ARBA" id="ARBA00023221"/>
    </source>
</evidence>
<proteinExistence type="inferred from homology"/>
<evidence type="ECO:0000256" key="1">
    <source>
        <dbReference type="ARBA" id="ARBA00006484"/>
    </source>
</evidence>
<dbReference type="Proteomes" id="UP000694300">
    <property type="component" value="Unassembled WGS sequence"/>
</dbReference>